<accession>A0A7W6NW38</accession>
<comment type="similarity">
    <text evidence="7">Belongs to the PINc/VapC protein family.</text>
</comment>
<dbReference type="Pfam" id="PF01850">
    <property type="entry name" value="PIN"/>
    <property type="match status" value="1"/>
</dbReference>
<dbReference type="InterPro" id="IPR029060">
    <property type="entry name" value="PIN-like_dom_sf"/>
</dbReference>
<dbReference type="InterPro" id="IPR002716">
    <property type="entry name" value="PIN_dom"/>
</dbReference>
<keyword evidence="5 9" id="KW-0378">Hydrolase</keyword>
<evidence type="ECO:0000259" key="8">
    <source>
        <dbReference type="Pfam" id="PF01850"/>
    </source>
</evidence>
<dbReference type="PANTHER" id="PTHR33653">
    <property type="entry name" value="RIBONUCLEASE VAPC2"/>
    <property type="match status" value="1"/>
</dbReference>
<evidence type="ECO:0000256" key="5">
    <source>
        <dbReference type="ARBA" id="ARBA00022801"/>
    </source>
</evidence>
<dbReference type="GO" id="GO:0046872">
    <property type="term" value="F:metal ion binding"/>
    <property type="evidence" value="ECO:0007669"/>
    <property type="project" value="UniProtKB-KW"/>
</dbReference>
<keyword evidence="9" id="KW-0255">Endonuclease</keyword>
<evidence type="ECO:0000256" key="3">
    <source>
        <dbReference type="ARBA" id="ARBA00022722"/>
    </source>
</evidence>
<feature type="domain" description="PIN" evidence="8">
    <location>
        <begin position="8"/>
        <end position="122"/>
    </location>
</feature>
<dbReference type="EMBL" id="JACIEH010000001">
    <property type="protein sequence ID" value="MBB4097266.1"/>
    <property type="molecule type" value="Genomic_DNA"/>
</dbReference>
<evidence type="ECO:0000256" key="4">
    <source>
        <dbReference type="ARBA" id="ARBA00022723"/>
    </source>
</evidence>
<evidence type="ECO:0000256" key="2">
    <source>
        <dbReference type="ARBA" id="ARBA00022649"/>
    </source>
</evidence>
<dbReference type="Proteomes" id="UP000557392">
    <property type="component" value="Unassembled WGS sequence"/>
</dbReference>
<proteinExistence type="inferred from homology"/>
<comment type="caution">
    <text evidence="9">The sequence shown here is derived from an EMBL/GenBank/DDBJ whole genome shotgun (WGS) entry which is preliminary data.</text>
</comment>
<evidence type="ECO:0000313" key="10">
    <source>
        <dbReference type="Proteomes" id="UP000557392"/>
    </source>
</evidence>
<organism evidence="9 10">
    <name type="scientific">Sphingomonas kyeonggiensis</name>
    <dbReference type="NCBI Taxonomy" id="1268553"/>
    <lineage>
        <taxon>Bacteria</taxon>
        <taxon>Pseudomonadati</taxon>
        <taxon>Pseudomonadota</taxon>
        <taxon>Alphaproteobacteria</taxon>
        <taxon>Sphingomonadales</taxon>
        <taxon>Sphingomonadaceae</taxon>
        <taxon>Sphingomonas</taxon>
    </lineage>
</organism>
<reference evidence="9 10" key="1">
    <citation type="submission" date="2020-08" db="EMBL/GenBank/DDBJ databases">
        <title>Genomic Encyclopedia of Type Strains, Phase IV (KMG-IV): sequencing the most valuable type-strain genomes for metagenomic binning, comparative biology and taxonomic classification.</title>
        <authorList>
            <person name="Goeker M."/>
        </authorList>
    </citation>
    <scope>NUCLEOTIDE SEQUENCE [LARGE SCALE GENOMIC DNA]</scope>
    <source>
        <strain evidence="9 10">DSM 101806</strain>
    </source>
</reference>
<gene>
    <name evidence="9" type="ORF">GGR46_000799</name>
</gene>
<dbReference type="RefSeq" id="WP_221262543.1">
    <property type="nucleotide sequence ID" value="NZ_JACIEH010000001.1"/>
</dbReference>
<keyword evidence="4" id="KW-0479">Metal-binding</keyword>
<dbReference type="InterPro" id="IPR050556">
    <property type="entry name" value="Type_II_TA_system_RNase"/>
</dbReference>
<dbReference type="SUPFAM" id="SSF88723">
    <property type="entry name" value="PIN domain-like"/>
    <property type="match status" value="1"/>
</dbReference>
<evidence type="ECO:0000256" key="6">
    <source>
        <dbReference type="ARBA" id="ARBA00022842"/>
    </source>
</evidence>
<protein>
    <submittedName>
        <fullName evidence="9">tRNA(fMet)-specific endonuclease VapC</fullName>
        <ecNumber evidence="9">3.1.-.-</ecNumber>
    </submittedName>
</protein>
<keyword evidence="6" id="KW-0460">Magnesium</keyword>
<name>A0A7W6NW38_9SPHN</name>
<keyword evidence="3" id="KW-0540">Nuclease</keyword>
<dbReference type="GO" id="GO:0016787">
    <property type="term" value="F:hydrolase activity"/>
    <property type="evidence" value="ECO:0007669"/>
    <property type="project" value="UniProtKB-KW"/>
</dbReference>
<keyword evidence="2" id="KW-1277">Toxin-antitoxin system</keyword>
<dbReference type="PANTHER" id="PTHR33653:SF1">
    <property type="entry name" value="RIBONUCLEASE VAPC2"/>
    <property type="match status" value="1"/>
</dbReference>
<dbReference type="GO" id="GO:0004519">
    <property type="term" value="F:endonuclease activity"/>
    <property type="evidence" value="ECO:0007669"/>
    <property type="project" value="UniProtKB-KW"/>
</dbReference>
<keyword evidence="10" id="KW-1185">Reference proteome</keyword>
<evidence type="ECO:0000256" key="1">
    <source>
        <dbReference type="ARBA" id="ARBA00001946"/>
    </source>
</evidence>
<dbReference type="Gene3D" id="3.40.50.1010">
    <property type="entry name" value="5'-nuclease"/>
    <property type="match status" value="1"/>
</dbReference>
<dbReference type="EC" id="3.1.-.-" evidence="9"/>
<dbReference type="CDD" id="cd18736">
    <property type="entry name" value="PIN_CcVapC1-like"/>
    <property type="match status" value="1"/>
</dbReference>
<comment type="cofactor">
    <cofactor evidence="1">
        <name>Mg(2+)</name>
        <dbReference type="ChEBI" id="CHEBI:18420"/>
    </cofactor>
</comment>
<evidence type="ECO:0000313" key="9">
    <source>
        <dbReference type="EMBL" id="MBB4097266.1"/>
    </source>
</evidence>
<sequence length="130" mass="14492">MAFAEVRYLLDTNICILLFGVDHPRLQERVRLCDEGDLAISAITCAELAFGSANGKIPHPFVLDAFLRQVPVLDFDLAAAKGAYPFLPFKRASFDRLIAAHAIAKSLTLVTNNERDFADISELRIENWTL</sequence>
<dbReference type="AlphaFoldDB" id="A0A7W6NW38"/>
<evidence type="ECO:0000256" key="7">
    <source>
        <dbReference type="ARBA" id="ARBA00038093"/>
    </source>
</evidence>